<keyword evidence="10" id="KW-1185">Reference proteome</keyword>
<dbReference type="AlphaFoldDB" id="A0A8J7SGK8"/>
<dbReference type="GO" id="GO:0071949">
    <property type="term" value="F:FAD binding"/>
    <property type="evidence" value="ECO:0007669"/>
    <property type="project" value="InterPro"/>
</dbReference>
<comment type="similarity">
    <text evidence="3">Belongs to the UbiH/COQ6 family.</text>
</comment>
<evidence type="ECO:0000256" key="7">
    <source>
        <dbReference type="ARBA" id="ARBA00023033"/>
    </source>
</evidence>
<gene>
    <name evidence="9" type="ORF">H0I76_07910</name>
</gene>
<dbReference type="NCBIfam" id="TIGR01988">
    <property type="entry name" value="Ubi-OHases"/>
    <property type="match status" value="1"/>
</dbReference>
<feature type="domain" description="FAD-binding" evidence="8">
    <location>
        <begin position="9"/>
        <end position="346"/>
    </location>
</feature>
<keyword evidence="6" id="KW-0560">Oxidoreductase</keyword>
<proteinExistence type="inferred from homology"/>
<evidence type="ECO:0000256" key="1">
    <source>
        <dbReference type="ARBA" id="ARBA00001974"/>
    </source>
</evidence>
<dbReference type="Proteomes" id="UP000655420">
    <property type="component" value="Unassembled WGS sequence"/>
</dbReference>
<keyword evidence="4" id="KW-0285">Flavoprotein</keyword>
<dbReference type="EMBL" id="JAEHHL010000004">
    <property type="protein sequence ID" value="MBK0399110.1"/>
    <property type="molecule type" value="Genomic_DNA"/>
</dbReference>
<comment type="pathway">
    <text evidence="2">Cofactor biosynthesis; ubiquinone biosynthesis.</text>
</comment>
<dbReference type="Pfam" id="PF01494">
    <property type="entry name" value="FAD_binding_3"/>
    <property type="match status" value="1"/>
</dbReference>
<dbReference type="UniPathway" id="UPA00232"/>
<protein>
    <submittedName>
        <fullName evidence="9">UbiH/UbiF/VisC/COQ6 family ubiquinone biosynthesis hydroxylase</fullName>
    </submittedName>
</protein>
<dbReference type="PANTHER" id="PTHR43876:SF7">
    <property type="entry name" value="UBIQUINONE BIOSYNTHESIS MONOOXYGENASE COQ6, MITOCHONDRIAL"/>
    <property type="match status" value="1"/>
</dbReference>
<name>A0A8J7SGK8_9RHOB</name>
<evidence type="ECO:0000256" key="4">
    <source>
        <dbReference type="ARBA" id="ARBA00022630"/>
    </source>
</evidence>
<organism evidence="9 10">
    <name type="scientific">Thermohalobaculum xanthum</name>
    <dbReference type="NCBI Taxonomy" id="2753746"/>
    <lineage>
        <taxon>Bacteria</taxon>
        <taxon>Pseudomonadati</taxon>
        <taxon>Pseudomonadota</taxon>
        <taxon>Alphaproteobacteria</taxon>
        <taxon>Rhodobacterales</taxon>
        <taxon>Paracoccaceae</taxon>
        <taxon>Thermohalobaculum</taxon>
    </lineage>
</organism>
<accession>A0A8J7SGK8</accession>
<comment type="cofactor">
    <cofactor evidence="1">
        <name>FAD</name>
        <dbReference type="ChEBI" id="CHEBI:57692"/>
    </cofactor>
</comment>
<evidence type="ECO:0000259" key="8">
    <source>
        <dbReference type="Pfam" id="PF01494"/>
    </source>
</evidence>
<dbReference type="PROSITE" id="PS01304">
    <property type="entry name" value="UBIH"/>
    <property type="match status" value="1"/>
</dbReference>
<dbReference type="PRINTS" id="PR00420">
    <property type="entry name" value="RNGMNOXGNASE"/>
</dbReference>
<keyword evidence="5" id="KW-0274">FAD</keyword>
<dbReference type="RefSeq" id="WP_200609059.1">
    <property type="nucleotide sequence ID" value="NZ_JAEHHL010000004.1"/>
</dbReference>
<dbReference type="Gene3D" id="3.50.50.60">
    <property type="entry name" value="FAD/NAD(P)-binding domain"/>
    <property type="match status" value="2"/>
</dbReference>
<evidence type="ECO:0000256" key="5">
    <source>
        <dbReference type="ARBA" id="ARBA00022827"/>
    </source>
</evidence>
<keyword evidence="7" id="KW-0503">Monooxygenase</keyword>
<dbReference type="SUPFAM" id="SSF51905">
    <property type="entry name" value="FAD/NAD(P)-binding domain"/>
    <property type="match status" value="1"/>
</dbReference>
<evidence type="ECO:0000256" key="6">
    <source>
        <dbReference type="ARBA" id="ARBA00023002"/>
    </source>
</evidence>
<evidence type="ECO:0000256" key="2">
    <source>
        <dbReference type="ARBA" id="ARBA00004749"/>
    </source>
</evidence>
<sequence>MNGNGIIRADVAIAGGGLIGPALALSLARAGFEVAVIDRLAEPVRADPDFDGRAYAVALASAQLLGVLGLWRGLEPLAQPIRDIMVSEGAAGSRPGAMLHFDPRETEAGRVGWILEDRFLRRALLEAMDAEPLIRQIAPAEVEGAAFDGPRARLSLADGRSVEAGLAVAADGRRSALGAAAGIRRQVFGYDQTGLVNAIEHDLPHDGVAYQSFFPGGPFAVLPLPGNRSSLVWSERTAEARRLHALPDDLFTEEIAARIGPRLGGIRLAGRRWAYPLDLTLAERYAAPRLALAGDAAHGVHPIAGQGMNMGLRDVAALAEVVVEAARRGEDIGALDVLERYQRWRRFDATAMALGMDALNRLFSNANPVLRGVRDLGLALVGRIGPARRGFMREAAGLAGDLPRMLRGQPL</sequence>
<dbReference type="InterPro" id="IPR010971">
    <property type="entry name" value="UbiH/COQ6"/>
</dbReference>
<dbReference type="GO" id="GO:0110142">
    <property type="term" value="C:ubiquinone biosynthesis complex"/>
    <property type="evidence" value="ECO:0007669"/>
    <property type="project" value="UniProtKB-ARBA"/>
</dbReference>
<evidence type="ECO:0000313" key="9">
    <source>
        <dbReference type="EMBL" id="MBK0399110.1"/>
    </source>
</evidence>
<dbReference type="GO" id="GO:0016705">
    <property type="term" value="F:oxidoreductase activity, acting on paired donors, with incorporation or reduction of molecular oxygen"/>
    <property type="evidence" value="ECO:0007669"/>
    <property type="project" value="InterPro"/>
</dbReference>
<dbReference type="FunFam" id="3.50.50.60:FF:000021">
    <property type="entry name" value="Ubiquinone biosynthesis monooxygenase COQ6"/>
    <property type="match status" value="1"/>
</dbReference>
<reference evidence="9" key="1">
    <citation type="submission" date="2020-12" db="EMBL/GenBank/DDBJ databases">
        <title>Bacterial taxonomy.</title>
        <authorList>
            <person name="Pan X."/>
        </authorList>
    </citation>
    <scope>NUCLEOTIDE SEQUENCE</scope>
    <source>
        <strain evidence="9">M0105</strain>
    </source>
</reference>
<keyword evidence="9" id="KW-0830">Ubiquinone</keyword>
<evidence type="ECO:0000256" key="3">
    <source>
        <dbReference type="ARBA" id="ARBA00005349"/>
    </source>
</evidence>
<dbReference type="GO" id="GO:0004497">
    <property type="term" value="F:monooxygenase activity"/>
    <property type="evidence" value="ECO:0007669"/>
    <property type="project" value="UniProtKB-KW"/>
</dbReference>
<dbReference type="InterPro" id="IPR051205">
    <property type="entry name" value="UbiH/COQ6_monooxygenase"/>
</dbReference>
<evidence type="ECO:0000313" key="10">
    <source>
        <dbReference type="Proteomes" id="UP000655420"/>
    </source>
</evidence>
<dbReference type="InterPro" id="IPR036188">
    <property type="entry name" value="FAD/NAD-bd_sf"/>
</dbReference>
<dbReference type="InterPro" id="IPR018168">
    <property type="entry name" value="Ubi_Hdrlase_CS"/>
</dbReference>
<dbReference type="GO" id="GO:0006744">
    <property type="term" value="P:ubiquinone biosynthetic process"/>
    <property type="evidence" value="ECO:0007669"/>
    <property type="project" value="UniProtKB-UniPathway"/>
</dbReference>
<dbReference type="PANTHER" id="PTHR43876">
    <property type="entry name" value="UBIQUINONE BIOSYNTHESIS MONOOXYGENASE COQ6, MITOCHONDRIAL"/>
    <property type="match status" value="1"/>
</dbReference>
<comment type="caution">
    <text evidence="9">The sequence shown here is derived from an EMBL/GenBank/DDBJ whole genome shotgun (WGS) entry which is preliminary data.</text>
</comment>
<dbReference type="InterPro" id="IPR002938">
    <property type="entry name" value="FAD-bd"/>
</dbReference>